<evidence type="ECO:0000256" key="3">
    <source>
        <dbReference type="ARBA" id="ARBA00004496"/>
    </source>
</evidence>
<dbReference type="PANTHER" id="PTHR24421:SF10">
    <property type="entry name" value="NITRATE_NITRITE SENSOR PROTEIN NARQ"/>
    <property type="match status" value="1"/>
</dbReference>
<dbReference type="Pfam" id="PF02518">
    <property type="entry name" value="HATPase_c"/>
    <property type="match status" value="1"/>
</dbReference>
<sequence length="369" mass="40562">MHPSQPSKGDLLIVDDTPDNLRLLSAMLTEQAYDVRSVRNGAAALMGVQGQPPDLILLDINMPEMNGYEVCQRLKANPNTRDIPVIFISANNEVFDKVQAFSVGGVDYISKPFQVEEVLVRVENQLALRQLQVQLQQRNYQLEAVEADLRRALEQEQALNQRIEELATLEERNRIARDIHDSLGHALVALNIQMETALALWQQDPDRAFTTLVEAKQLGSDALQATRQSVSDIRADPLQGQLLEEAIATLTQDFQRTTGVQPACEINVAQPLSHSVSTAVYRLVQEGLTNICKHANATVVTIQLQLMETGLVITLQDNGKGFRADAAVSGFGLQGMRERLQALGGTLNITSEPGAGCRLTALLPSKIKN</sequence>
<evidence type="ECO:0000256" key="9">
    <source>
        <dbReference type="ARBA" id="ARBA00022679"/>
    </source>
</evidence>
<dbReference type="PROSITE" id="PS50109">
    <property type="entry name" value="HIS_KIN"/>
    <property type="match status" value="1"/>
</dbReference>
<dbReference type="GO" id="GO:0000155">
    <property type="term" value="F:phosphorelay sensor kinase activity"/>
    <property type="evidence" value="ECO:0007669"/>
    <property type="project" value="InterPro"/>
</dbReference>
<evidence type="ECO:0000256" key="11">
    <source>
        <dbReference type="ARBA" id="ARBA00022741"/>
    </source>
</evidence>
<keyword evidence="14" id="KW-0408">Iron</keyword>
<dbReference type="GO" id="GO:0016020">
    <property type="term" value="C:membrane"/>
    <property type="evidence" value="ECO:0007669"/>
    <property type="project" value="InterPro"/>
</dbReference>
<evidence type="ECO:0000256" key="10">
    <source>
        <dbReference type="ARBA" id="ARBA00022723"/>
    </source>
</evidence>
<feature type="domain" description="Histidine kinase" evidence="21">
    <location>
        <begin position="280"/>
        <end position="367"/>
    </location>
</feature>
<dbReference type="Gene3D" id="1.20.5.1930">
    <property type="match status" value="1"/>
</dbReference>
<dbReference type="Gene3D" id="3.40.50.2300">
    <property type="match status" value="1"/>
</dbReference>
<dbReference type="CDD" id="cd16917">
    <property type="entry name" value="HATPase_UhpB-NarQ-NarX-like"/>
    <property type="match status" value="1"/>
</dbReference>
<dbReference type="InterPro" id="IPR001789">
    <property type="entry name" value="Sig_transdc_resp-reg_receiver"/>
</dbReference>
<evidence type="ECO:0000256" key="12">
    <source>
        <dbReference type="ARBA" id="ARBA00022777"/>
    </source>
</evidence>
<comment type="function">
    <text evidence="17">Member of the two-component regulatory system NreB/NreC involved in the control of dissimilatory nitrate/nitrite reduction in response to oxygen. NreB functions as a direct oxygen sensor histidine kinase which is autophosphorylated, in the absence of oxygen, probably at the conserved histidine residue, and transfers its phosphate group probably to a conserved aspartate residue of NreC. NreB/NreC activates the expression of the nitrate (narGHJI) and nitrite (nir) reductase operons, as well as the putative nitrate transporter gene narT.</text>
</comment>
<organism evidence="23">
    <name type="scientific">uncultured Leptolyngbya sp</name>
    <dbReference type="NCBI Taxonomy" id="332963"/>
    <lineage>
        <taxon>Bacteria</taxon>
        <taxon>Bacillati</taxon>
        <taxon>Cyanobacteriota</taxon>
        <taxon>Cyanophyceae</taxon>
        <taxon>Leptolyngbyales</taxon>
        <taxon>Leptolyngbyaceae</taxon>
        <taxon>Leptolyngbya group</taxon>
        <taxon>Leptolyngbya</taxon>
        <taxon>environmental samples</taxon>
    </lineage>
</organism>
<dbReference type="GO" id="GO:0046983">
    <property type="term" value="F:protein dimerization activity"/>
    <property type="evidence" value="ECO:0007669"/>
    <property type="project" value="InterPro"/>
</dbReference>
<evidence type="ECO:0000256" key="6">
    <source>
        <dbReference type="ARBA" id="ARBA00022485"/>
    </source>
</evidence>
<evidence type="ECO:0000256" key="15">
    <source>
        <dbReference type="ARBA" id="ARBA00023012"/>
    </source>
</evidence>
<keyword evidence="6" id="KW-0004">4Fe-4S</keyword>
<dbReference type="AlphaFoldDB" id="A0A6J4MRT9"/>
<keyword evidence="13" id="KW-0067">ATP-binding</keyword>
<evidence type="ECO:0000256" key="14">
    <source>
        <dbReference type="ARBA" id="ARBA00023004"/>
    </source>
</evidence>
<dbReference type="GO" id="GO:0051539">
    <property type="term" value="F:4 iron, 4 sulfur cluster binding"/>
    <property type="evidence" value="ECO:0007669"/>
    <property type="project" value="UniProtKB-KW"/>
</dbReference>
<reference evidence="23" key="1">
    <citation type="submission" date="2020-02" db="EMBL/GenBank/DDBJ databases">
        <authorList>
            <person name="Meier V. D."/>
        </authorList>
    </citation>
    <scope>NUCLEOTIDE SEQUENCE</scope>
    <source>
        <strain evidence="23">AVDCRST_MAG94</strain>
    </source>
</reference>
<dbReference type="Pfam" id="PF00072">
    <property type="entry name" value="Response_reg"/>
    <property type="match status" value="1"/>
</dbReference>
<evidence type="ECO:0000256" key="13">
    <source>
        <dbReference type="ARBA" id="ARBA00022840"/>
    </source>
</evidence>
<dbReference type="InterPro" id="IPR050482">
    <property type="entry name" value="Sensor_HK_TwoCompSys"/>
</dbReference>
<evidence type="ECO:0000256" key="7">
    <source>
        <dbReference type="ARBA" id="ARBA00022490"/>
    </source>
</evidence>
<keyword evidence="9" id="KW-0808">Transferase</keyword>
<keyword evidence="15" id="KW-0902">Two-component regulatory system</keyword>
<keyword evidence="12" id="KW-0418">Kinase</keyword>
<comment type="catalytic activity">
    <reaction evidence="1">
        <text>ATP + protein L-histidine = ADP + protein N-phospho-L-histidine.</text>
        <dbReference type="EC" id="2.7.13.3"/>
    </reaction>
</comment>
<dbReference type="SMART" id="SM00448">
    <property type="entry name" value="REC"/>
    <property type="match status" value="1"/>
</dbReference>
<evidence type="ECO:0000256" key="8">
    <source>
        <dbReference type="ARBA" id="ARBA00022553"/>
    </source>
</evidence>
<keyword evidence="8 19" id="KW-0597">Phosphoprotein</keyword>
<accession>A0A6J4MRT9</accession>
<dbReference type="EC" id="2.7.13.3" evidence="4"/>
<dbReference type="InterPro" id="IPR005467">
    <property type="entry name" value="His_kinase_dom"/>
</dbReference>
<keyword evidence="20" id="KW-0175">Coiled coil</keyword>
<feature type="modified residue" description="4-aspartylphosphate" evidence="19">
    <location>
        <position position="59"/>
    </location>
</feature>
<keyword evidence="7" id="KW-0963">Cytoplasm</keyword>
<keyword evidence="11" id="KW-0547">Nucleotide-binding</keyword>
<dbReference type="InterPro" id="IPR003594">
    <property type="entry name" value="HATPase_dom"/>
</dbReference>
<dbReference type="GO" id="GO:0005524">
    <property type="term" value="F:ATP binding"/>
    <property type="evidence" value="ECO:0007669"/>
    <property type="project" value="UniProtKB-KW"/>
</dbReference>
<dbReference type="SUPFAM" id="SSF55874">
    <property type="entry name" value="ATPase domain of HSP90 chaperone/DNA topoisomerase II/histidine kinase"/>
    <property type="match status" value="1"/>
</dbReference>
<evidence type="ECO:0000256" key="17">
    <source>
        <dbReference type="ARBA" id="ARBA00024827"/>
    </source>
</evidence>
<dbReference type="SUPFAM" id="SSF52172">
    <property type="entry name" value="CheY-like"/>
    <property type="match status" value="1"/>
</dbReference>
<dbReference type="InterPro" id="IPR011712">
    <property type="entry name" value="Sig_transdc_His_kin_sub3_dim/P"/>
</dbReference>
<keyword evidence="16" id="KW-0411">Iron-sulfur</keyword>
<dbReference type="CDD" id="cd19920">
    <property type="entry name" value="REC_PA4781-like"/>
    <property type="match status" value="1"/>
</dbReference>
<dbReference type="InterPro" id="IPR011006">
    <property type="entry name" value="CheY-like_superfamily"/>
</dbReference>
<evidence type="ECO:0000256" key="4">
    <source>
        <dbReference type="ARBA" id="ARBA00012438"/>
    </source>
</evidence>
<evidence type="ECO:0000256" key="20">
    <source>
        <dbReference type="SAM" id="Coils"/>
    </source>
</evidence>
<dbReference type="PRINTS" id="PR00344">
    <property type="entry name" value="BCTRLSENSOR"/>
</dbReference>
<dbReference type="Pfam" id="PF07730">
    <property type="entry name" value="HisKA_3"/>
    <property type="match status" value="1"/>
</dbReference>
<evidence type="ECO:0000256" key="2">
    <source>
        <dbReference type="ARBA" id="ARBA00001966"/>
    </source>
</evidence>
<dbReference type="InterPro" id="IPR004358">
    <property type="entry name" value="Sig_transdc_His_kin-like_C"/>
</dbReference>
<dbReference type="GO" id="GO:0046872">
    <property type="term" value="F:metal ion binding"/>
    <property type="evidence" value="ECO:0007669"/>
    <property type="project" value="UniProtKB-KW"/>
</dbReference>
<proteinExistence type="predicted"/>
<evidence type="ECO:0000259" key="22">
    <source>
        <dbReference type="PROSITE" id="PS50110"/>
    </source>
</evidence>
<comment type="cofactor">
    <cofactor evidence="2">
        <name>[4Fe-4S] cluster</name>
        <dbReference type="ChEBI" id="CHEBI:49883"/>
    </cofactor>
</comment>
<feature type="domain" description="Response regulatory" evidence="22">
    <location>
        <begin position="10"/>
        <end position="126"/>
    </location>
</feature>
<evidence type="ECO:0000256" key="5">
    <source>
        <dbReference type="ARBA" id="ARBA00017322"/>
    </source>
</evidence>
<dbReference type="EMBL" id="CADCTY010001319">
    <property type="protein sequence ID" value="CAA9367041.1"/>
    <property type="molecule type" value="Genomic_DNA"/>
</dbReference>
<dbReference type="PANTHER" id="PTHR24421">
    <property type="entry name" value="NITRATE/NITRITE SENSOR PROTEIN NARX-RELATED"/>
    <property type="match status" value="1"/>
</dbReference>
<evidence type="ECO:0000256" key="1">
    <source>
        <dbReference type="ARBA" id="ARBA00000085"/>
    </source>
</evidence>
<evidence type="ECO:0000313" key="23">
    <source>
        <dbReference type="EMBL" id="CAA9367041.1"/>
    </source>
</evidence>
<dbReference type="InterPro" id="IPR036890">
    <property type="entry name" value="HATPase_C_sf"/>
</dbReference>
<gene>
    <name evidence="23" type="ORF">AVDCRST_MAG94-3815</name>
</gene>
<evidence type="ECO:0000256" key="19">
    <source>
        <dbReference type="PROSITE-ProRule" id="PRU00169"/>
    </source>
</evidence>
<dbReference type="GO" id="GO:0005737">
    <property type="term" value="C:cytoplasm"/>
    <property type="evidence" value="ECO:0007669"/>
    <property type="project" value="UniProtKB-SubCell"/>
</dbReference>
<evidence type="ECO:0000259" key="21">
    <source>
        <dbReference type="PROSITE" id="PS50109"/>
    </source>
</evidence>
<evidence type="ECO:0000256" key="18">
    <source>
        <dbReference type="ARBA" id="ARBA00030800"/>
    </source>
</evidence>
<comment type="subcellular location">
    <subcellularLocation>
        <location evidence="3">Cytoplasm</location>
    </subcellularLocation>
</comment>
<name>A0A6J4MRT9_9CYAN</name>
<protein>
    <recommendedName>
        <fullName evidence="5">Oxygen sensor histidine kinase NreB</fullName>
        <ecNumber evidence="4">2.7.13.3</ecNumber>
    </recommendedName>
    <alternativeName>
        <fullName evidence="18">Nitrogen regulation protein B</fullName>
    </alternativeName>
</protein>
<dbReference type="PROSITE" id="PS50110">
    <property type="entry name" value="RESPONSE_REGULATORY"/>
    <property type="match status" value="1"/>
</dbReference>
<dbReference type="Gene3D" id="3.30.565.10">
    <property type="entry name" value="Histidine kinase-like ATPase, C-terminal domain"/>
    <property type="match status" value="1"/>
</dbReference>
<keyword evidence="10" id="KW-0479">Metal-binding</keyword>
<dbReference type="SMART" id="SM00387">
    <property type="entry name" value="HATPase_c"/>
    <property type="match status" value="1"/>
</dbReference>
<feature type="coiled-coil region" evidence="20">
    <location>
        <begin position="128"/>
        <end position="173"/>
    </location>
</feature>
<evidence type="ECO:0000256" key="16">
    <source>
        <dbReference type="ARBA" id="ARBA00023014"/>
    </source>
</evidence>